<comment type="caution">
    <text evidence="2">The sequence shown here is derived from an EMBL/GenBank/DDBJ whole genome shotgun (WGS) entry which is preliminary data.</text>
</comment>
<keyword evidence="1" id="KW-0812">Transmembrane</keyword>
<evidence type="ECO:0000313" key="2">
    <source>
        <dbReference type="EMBL" id="CAI8036801.1"/>
    </source>
</evidence>
<accession>A0AA35SXZ5</accession>
<sequence length="89" mass="10248">MSILQQRLHWLTQRTANCWQLVTGMDKYRFGELTQDIKTNKHSTLNFLLSLGFLFVSISLLTLPYTLYTALQICFSHGTFACIMDIALT</sequence>
<evidence type="ECO:0000256" key="1">
    <source>
        <dbReference type="SAM" id="Phobius"/>
    </source>
</evidence>
<dbReference type="EMBL" id="CASHTH010002897">
    <property type="protein sequence ID" value="CAI8036801.1"/>
    <property type="molecule type" value="Genomic_DNA"/>
</dbReference>
<protein>
    <submittedName>
        <fullName evidence="2">Uncharacterized protein</fullName>
    </submittedName>
</protein>
<organism evidence="2 3">
    <name type="scientific">Geodia barretti</name>
    <name type="common">Barrett's horny sponge</name>
    <dbReference type="NCBI Taxonomy" id="519541"/>
    <lineage>
        <taxon>Eukaryota</taxon>
        <taxon>Metazoa</taxon>
        <taxon>Porifera</taxon>
        <taxon>Demospongiae</taxon>
        <taxon>Heteroscleromorpha</taxon>
        <taxon>Tetractinellida</taxon>
        <taxon>Astrophorina</taxon>
        <taxon>Geodiidae</taxon>
        <taxon>Geodia</taxon>
    </lineage>
</organism>
<keyword evidence="3" id="KW-1185">Reference proteome</keyword>
<keyword evidence="1" id="KW-1133">Transmembrane helix</keyword>
<proteinExistence type="predicted"/>
<gene>
    <name evidence="2" type="ORF">GBAR_LOCUS20621</name>
</gene>
<evidence type="ECO:0000313" key="3">
    <source>
        <dbReference type="Proteomes" id="UP001174909"/>
    </source>
</evidence>
<feature type="transmembrane region" description="Helical" evidence="1">
    <location>
        <begin position="45"/>
        <end position="63"/>
    </location>
</feature>
<dbReference type="Proteomes" id="UP001174909">
    <property type="component" value="Unassembled WGS sequence"/>
</dbReference>
<name>A0AA35SXZ5_GEOBA</name>
<feature type="non-terminal residue" evidence="2">
    <location>
        <position position="89"/>
    </location>
</feature>
<reference evidence="2" key="1">
    <citation type="submission" date="2023-03" db="EMBL/GenBank/DDBJ databases">
        <authorList>
            <person name="Steffen K."/>
            <person name="Cardenas P."/>
        </authorList>
    </citation>
    <scope>NUCLEOTIDE SEQUENCE</scope>
</reference>
<keyword evidence="1" id="KW-0472">Membrane</keyword>
<dbReference type="AlphaFoldDB" id="A0AA35SXZ5"/>